<keyword evidence="2" id="KW-0812">Transmembrane</keyword>
<sequence length="129" mass="13518">MTQNYPPRPPRPYGNVAPPPRRRPGDVIAATLLAVLLLLTCGLGLIYSMFAGMATDVCSSNHRCDYNLINGAYLVAWGGIGAAVLTTLAGMGVGARRGGRMVVWPALGWLIFVVTFVAGGFLLNAGVDG</sequence>
<evidence type="ECO:0000256" key="1">
    <source>
        <dbReference type="SAM" id="MobiDB-lite"/>
    </source>
</evidence>
<feature type="transmembrane region" description="Helical" evidence="2">
    <location>
        <begin position="27"/>
        <end position="50"/>
    </location>
</feature>
<dbReference type="EMBL" id="OY726398">
    <property type="protein sequence ID" value="CAJ1506105.1"/>
    <property type="molecule type" value="Genomic_DNA"/>
</dbReference>
<organism evidence="3 4">
    <name type="scientific">[Mycobacterium] holstebronense</name>
    <dbReference type="NCBI Taxonomy" id="3064288"/>
    <lineage>
        <taxon>Bacteria</taxon>
        <taxon>Bacillati</taxon>
        <taxon>Actinomycetota</taxon>
        <taxon>Actinomycetes</taxon>
        <taxon>Mycobacteriales</taxon>
        <taxon>Mycobacteriaceae</taxon>
        <taxon>Mycolicibacterium</taxon>
    </lineage>
</organism>
<feature type="region of interest" description="Disordered" evidence="1">
    <location>
        <begin position="1"/>
        <end position="20"/>
    </location>
</feature>
<evidence type="ECO:0000256" key="2">
    <source>
        <dbReference type="SAM" id="Phobius"/>
    </source>
</evidence>
<evidence type="ECO:0008006" key="5">
    <source>
        <dbReference type="Google" id="ProtNLM"/>
    </source>
</evidence>
<evidence type="ECO:0000313" key="3">
    <source>
        <dbReference type="EMBL" id="CAJ1506105.1"/>
    </source>
</evidence>
<proteinExistence type="predicted"/>
<evidence type="ECO:0000313" key="4">
    <source>
        <dbReference type="Proteomes" id="UP001190464"/>
    </source>
</evidence>
<feature type="compositionally biased region" description="Pro residues" evidence="1">
    <location>
        <begin position="1"/>
        <end position="12"/>
    </location>
</feature>
<gene>
    <name evidence="3" type="ORF">MU0102_002665</name>
</gene>
<name>A0ABM9LWV7_9MYCO</name>
<keyword evidence="2" id="KW-0472">Membrane</keyword>
<accession>A0ABM9LWV7</accession>
<keyword evidence="2" id="KW-1133">Transmembrane helix</keyword>
<dbReference type="RefSeq" id="WP_308483563.1">
    <property type="nucleotide sequence ID" value="NZ_OY726398.1"/>
</dbReference>
<protein>
    <recommendedName>
        <fullName evidence="5">DUF4383 domain-containing protein</fullName>
    </recommendedName>
</protein>
<feature type="transmembrane region" description="Helical" evidence="2">
    <location>
        <begin position="70"/>
        <end position="90"/>
    </location>
</feature>
<reference evidence="3 4" key="1">
    <citation type="submission" date="2023-08" db="EMBL/GenBank/DDBJ databases">
        <authorList>
            <person name="Folkvardsen B D."/>
            <person name="Norman A."/>
        </authorList>
    </citation>
    <scope>NUCLEOTIDE SEQUENCE [LARGE SCALE GENOMIC DNA]</scope>
    <source>
        <strain evidence="3 4">Mu0102</strain>
    </source>
</reference>
<feature type="transmembrane region" description="Helical" evidence="2">
    <location>
        <begin position="102"/>
        <end position="123"/>
    </location>
</feature>
<keyword evidence="4" id="KW-1185">Reference proteome</keyword>
<dbReference type="Proteomes" id="UP001190464">
    <property type="component" value="Chromosome"/>
</dbReference>